<dbReference type="AlphaFoldDB" id="A0AAP6JEP8"/>
<dbReference type="Gene3D" id="3.40.309.10">
    <property type="entry name" value="Aldehyde Dehydrogenase, Chain A, domain 2"/>
    <property type="match status" value="1"/>
</dbReference>
<dbReference type="PANTHER" id="PTHR43217">
    <property type="entry name" value="SUCCINATE SEMIALDEHYDE DEHYDROGENASE [NAD(P)+] SAD"/>
    <property type="match status" value="1"/>
</dbReference>
<feature type="domain" description="Aldehyde dehydrogenase" evidence="4">
    <location>
        <begin position="3"/>
        <end position="451"/>
    </location>
</feature>
<dbReference type="InterPro" id="IPR015590">
    <property type="entry name" value="Aldehyde_DH_dom"/>
</dbReference>
<dbReference type="InterPro" id="IPR016160">
    <property type="entry name" value="Ald_DH_CS_CYS"/>
</dbReference>
<dbReference type="InterPro" id="IPR016163">
    <property type="entry name" value="Ald_DH_C"/>
</dbReference>
<dbReference type="PANTHER" id="PTHR43217:SF1">
    <property type="entry name" value="SUCCINATE SEMIALDEHYDE DEHYDROGENASE [NAD(P)+] SAD"/>
    <property type="match status" value="1"/>
</dbReference>
<dbReference type="InterPro" id="IPR016161">
    <property type="entry name" value="Ald_DH/histidinol_DH"/>
</dbReference>
<dbReference type="SUPFAM" id="SSF53720">
    <property type="entry name" value="ALDH-like"/>
    <property type="match status" value="1"/>
</dbReference>
<dbReference type="EMBL" id="JAYGII010000006">
    <property type="protein sequence ID" value="MEA5445117.1"/>
    <property type="molecule type" value="Genomic_DNA"/>
</dbReference>
<evidence type="ECO:0000313" key="6">
    <source>
        <dbReference type="Proteomes" id="UP001302316"/>
    </source>
</evidence>
<evidence type="ECO:0000259" key="4">
    <source>
        <dbReference type="Pfam" id="PF00171"/>
    </source>
</evidence>
<evidence type="ECO:0000256" key="3">
    <source>
        <dbReference type="ARBA" id="ARBA00023002"/>
    </source>
</evidence>
<evidence type="ECO:0000313" key="5">
    <source>
        <dbReference type="EMBL" id="MEA5445117.1"/>
    </source>
</evidence>
<dbReference type="Proteomes" id="UP001302316">
    <property type="component" value="Unassembled WGS sequence"/>
</dbReference>
<organism evidence="5 6">
    <name type="scientific">Natronospira elongata</name>
    <dbReference type="NCBI Taxonomy" id="3110268"/>
    <lineage>
        <taxon>Bacteria</taxon>
        <taxon>Pseudomonadati</taxon>
        <taxon>Pseudomonadota</taxon>
        <taxon>Gammaproteobacteria</taxon>
        <taxon>Natronospirales</taxon>
        <taxon>Natronospiraceae</taxon>
        <taxon>Natronospira</taxon>
    </lineage>
</organism>
<dbReference type="RefSeq" id="WP_346050748.1">
    <property type="nucleotide sequence ID" value="NZ_JAYGII010000006.1"/>
</dbReference>
<keyword evidence="3" id="KW-0560">Oxidoreductase</keyword>
<dbReference type="PROSITE" id="PS00070">
    <property type="entry name" value="ALDEHYDE_DEHYDR_CYS"/>
    <property type="match status" value="1"/>
</dbReference>
<dbReference type="GO" id="GO:0004030">
    <property type="term" value="F:aldehyde dehydrogenase [NAD(P)+] activity"/>
    <property type="evidence" value="ECO:0007669"/>
    <property type="project" value="InterPro"/>
</dbReference>
<keyword evidence="2" id="KW-0521">NADP</keyword>
<dbReference type="InterPro" id="IPR047110">
    <property type="entry name" value="GABD/Sad-like"/>
</dbReference>
<protein>
    <submittedName>
        <fullName evidence="5">NAD-dependent succinate-semialdehyde dehydrogenase</fullName>
    </submittedName>
</protein>
<proteinExistence type="inferred from homology"/>
<gene>
    <name evidence="5" type="ORF">VCB98_04690</name>
</gene>
<dbReference type="GO" id="GO:0004777">
    <property type="term" value="F:succinate-semialdehyde dehydrogenase (NAD+) activity"/>
    <property type="evidence" value="ECO:0007669"/>
    <property type="project" value="TreeGrafter"/>
</dbReference>
<dbReference type="Gene3D" id="3.40.605.10">
    <property type="entry name" value="Aldehyde Dehydrogenase, Chain A, domain 1"/>
    <property type="match status" value="1"/>
</dbReference>
<name>A0AAP6JEP8_9GAMM</name>
<dbReference type="InterPro" id="IPR044148">
    <property type="entry name" value="ALDH_GabD1-like"/>
</dbReference>
<dbReference type="FunFam" id="3.40.605.10:FF:000012">
    <property type="entry name" value="NAD-dependent succinate-semialdehyde dehydrogenase"/>
    <property type="match status" value="1"/>
</dbReference>
<evidence type="ECO:0000256" key="1">
    <source>
        <dbReference type="ARBA" id="ARBA00009986"/>
    </source>
</evidence>
<dbReference type="Pfam" id="PF00171">
    <property type="entry name" value="Aldedh"/>
    <property type="match status" value="1"/>
</dbReference>
<dbReference type="CDD" id="cd07100">
    <property type="entry name" value="ALDH_SSADH1_GabD1"/>
    <property type="match status" value="1"/>
</dbReference>
<keyword evidence="6" id="KW-1185">Reference proteome</keyword>
<comment type="caution">
    <text evidence="5">The sequence shown here is derived from an EMBL/GenBank/DDBJ whole genome shotgun (WGS) entry which is preliminary data.</text>
</comment>
<accession>A0AAP6JEP8</accession>
<evidence type="ECO:0000256" key="2">
    <source>
        <dbReference type="ARBA" id="ARBA00022857"/>
    </source>
</evidence>
<dbReference type="FunFam" id="3.40.309.10:FF:000010">
    <property type="entry name" value="Gamma-aminobutyraldehyde dehydrogenase"/>
    <property type="match status" value="1"/>
</dbReference>
<comment type="similarity">
    <text evidence="1">Belongs to the aldehyde dehydrogenase family.</text>
</comment>
<reference evidence="5 6" key="1">
    <citation type="submission" date="2023-12" db="EMBL/GenBank/DDBJ databases">
        <title>Whole-genome sequencing of halo(alkali)philic microorganisms from hypersaline lakes.</title>
        <authorList>
            <person name="Sorokin D.Y."/>
            <person name="Merkel A.Y."/>
            <person name="Messina E."/>
            <person name="Yakimov M."/>
        </authorList>
    </citation>
    <scope>NUCLEOTIDE SEQUENCE [LARGE SCALE GENOMIC DNA]</scope>
    <source>
        <strain evidence="5 6">AB-CW1</strain>
    </source>
</reference>
<dbReference type="InterPro" id="IPR016162">
    <property type="entry name" value="Ald_DH_N"/>
</dbReference>
<sequence>MSIRSVSPLSEEVLESVEPMDGSAVEAALRQTAEASHAWAAMSLDERCRRLGRLGDRLRANRDEAAECITREMGKCLHEARAEIEKCAWLCDFYADNAHRFLSDEGISTEARKSYIAYQPLGTVLGIMPWNFPFWQVIRYATPALTAGNTVLLKHAPNVPACARMLEALFMEAGFGDGVFRNLFIETEQIRPVIEDSRVHAVTLTGSEKAGRIVAAQAGAALKKTVLELGGSDPFIVLDDADLGAAVEAAVKARFQANGQSCIAAKRFILQETVADRFLAAFSEQVEALSMGDPMDPQVTLGPMARRDLRDTLHEQVCDAIDKGARPLLGCELPEGRGWFYPASILDGVAPGMRVWEEEVFGPVVSVIRVRNDQEALAVANGSPYGLGGSVWTRELGRGEDLARRLASGGAYINTMTKSDPRMPFGGIKRSGYGRELGAFGLREFVNIKTVWMA</sequence>